<keyword evidence="4 8" id="KW-0378">Hydrolase</keyword>
<evidence type="ECO:0000256" key="3">
    <source>
        <dbReference type="ARBA" id="ARBA00022729"/>
    </source>
</evidence>
<evidence type="ECO:0000256" key="7">
    <source>
        <dbReference type="PIRSR" id="PIRSR608256-1"/>
    </source>
</evidence>
<feature type="active site" description="Charge relay system" evidence="7">
    <location>
        <position position="191"/>
    </location>
</feature>
<dbReference type="RefSeq" id="WP_235053337.1">
    <property type="nucleotide sequence ID" value="NZ_JAKFHA010000009.1"/>
</dbReference>
<dbReference type="InterPro" id="IPR008353">
    <property type="entry name" value="Peptidase_S1B_tx"/>
</dbReference>
<accession>A0AA41U2V4</accession>
<dbReference type="AlphaFoldDB" id="A0AA41U2V4"/>
<keyword evidence="3" id="KW-0732">Signal</keyword>
<keyword evidence="6" id="KW-0843">Virulence</keyword>
<keyword evidence="2 8" id="KW-0645">Protease</keyword>
<feature type="active site" description="Charge relay system" evidence="7">
    <location>
        <position position="267"/>
    </location>
</feature>
<evidence type="ECO:0000256" key="5">
    <source>
        <dbReference type="ARBA" id="ARBA00022825"/>
    </source>
</evidence>
<comment type="caution">
    <text evidence="10">The sequence shown here is derived from an EMBL/GenBank/DDBJ whole genome shotgun (WGS) entry which is preliminary data.</text>
</comment>
<dbReference type="InterPro" id="IPR000126">
    <property type="entry name" value="V8_ser_AS"/>
</dbReference>
<dbReference type="SUPFAM" id="SSF50494">
    <property type="entry name" value="Trypsin-like serine proteases"/>
    <property type="match status" value="1"/>
</dbReference>
<protein>
    <recommendedName>
        <fullName evidence="8">Serine protease</fullName>
        <ecNumber evidence="8">3.4.21.-</ecNumber>
    </recommendedName>
</protein>
<evidence type="ECO:0000256" key="6">
    <source>
        <dbReference type="ARBA" id="ARBA00023026"/>
    </source>
</evidence>
<keyword evidence="11" id="KW-1185">Reference proteome</keyword>
<dbReference type="InterPro" id="IPR009003">
    <property type="entry name" value="Peptidase_S1_PA"/>
</dbReference>
<comment type="similarity">
    <text evidence="1 8">Belongs to the peptidase S1B family.</text>
</comment>
<dbReference type="EC" id="3.4.21.-" evidence="8"/>
<evidence type="ECO:0000313" key="11">
    <source>
        <dbReference type="Proteomes" id="UP001165378"/>
    </source>
</evidence>
<evidence type="ECO:0000256" key="1">
    <source>
        <dbReference type="ARBA" id="ARBA00008764"/>
    </source>
</evidence>
<dbReference type="PROSITE" id="PS00673">
    <property type="entry name" value="V8_SER"/>
    <property type="match status" value="1"/>
</dbReference>
<name>A0AA41U2V4_9ACTN</name>
<dbReference type="SUPFAM" id="SSF53474">
    <property type="entry name" value="alpha/beta-Hydrolases"/>
    <property type="match status" value="1"/>
</dbReference>
<evidence type="ECO:0000256" key="2">
    <source>
        <dbReference type="ARBA" id="ARBA00022670"/>
    </source>
</evidence>
<gene>
    <name evidence="10" type="ORF">LZ495_17870</name>
</gene>
<evidence type="ECO:0000256" key="9">
    <source>
        <dbReference type="SAM" id="MobiDB-lite"/>
    </source>
</evidence>
<dbReference type="Pfam" id="PF13365">
    <property type="entry name" value="Trypsin_2"/>
    <property type="match status" value="1"/>
</dbReference>
<dbReference type="GO" id="GO:0006508">
    <property type="term" value="P:proteolysis"/>
    <property type="evidence" value="ECO:0007669"/>
    <property type="project" value="UniProtKB-KW"/>
</dbReference>
<feature type="active site" description="Charge relay system" evidence="7">
    <location>
        <position position="145"/>
    </location>
</feature>
<dbReference type="PANTHER" id="PTHR36234:SF5">
    <property type="entry name" value="LYSYL ENDOPEPTIDASE"/>
    <property type="match status" value="1"/>
</dbReference>
<feature type="region of interest" description="Disordered" evidence="9">
    <location>
        <begin position="32"/>
        <end position="52"/>
    </location>
</feature>
<dbReference type="EMBL" id="JAKFHA010000009">
    <property type="protein sequence ID" value="MCF2529067.1"/>
    <property type="molecule type" value="Genomic_DNA"/>
</dbReference>
<keyword evidence="5 8" id="KW-0720">Serine protease</keyword>
<dbReference type="InterPro" id="IPR029058">
    <property type="entry name" value="AB_hydrolase_fold"/>
</dbReference>
<dbReference type="Proteomes" id="UP001165378">
    <property type="component" value="Unassembled WGS sequence"/>
</dbReference>
<evidence type="ECO:0000256" key="8">
    <source>
        <dbReference type="RuleBase" id="RU004296"/>
    </source>
</evidence>
<proteinExistence type="inferred from homology"/>
<dbReference type="PANTHER" id="PTHR36234">
    <property type="entry name" value="LYSYL ENDOPEPTIDASE"/>
    <property type="match status" value="1"/>
</dbReference>
<organism evidence="10 11">
    <name type="scientific">Yinghuangia soli</name>
    <dbReference type="NCBI Taxonomy" id="2908204"/>
    <lineage>
        <taxon>Bacteria</taxon>
        <taxon>Bacillati</taxon>
        <taxon>Actinomycetota</taxon>
        <taxon>Actinomycetes</taxon>
        <taxon>Kitasatosporales</taxon>
        <taxon>Streptomycetaceae</taxon>
        <taxon>Yinghuangia</taxon>
    </lineage>
</organism>
<feature type="region of interest" description="Disordered" evidence="9">
    <location>
        <begin position="392"/>
        <end position="412"/>
    </location>
</feature>
<dbReference type="PRINTS" id="PR00839">
    <property type="entry name" value="V8PROTEASE"/>
</dbReference>
<dbReference type="InterPro" id="IPR008256">
    <property type="entry name" value="Peptidase_S1B"/>
</dbReference>
<reference evidence="10" key="1">
    <citation type="submission" date="2022-01" db="EMBL/GenBank/DDBJ databases">
        <title>Genome-Based Taxonomic Classification of the Phylum Actinobacteria.</title>
        <authorList>
            <person name="Gao Y."/>
        </authorList>
    </citation>
    <scope>NUCLEOTIDE SEQUENCE</scope>
    <source>
        <strain evidence="10">KLBMP 8922</strain>
    </source>
</reference>
<sequence length="771" mass="80816">MIIGEPGAGGTPDPDRYELMVEQLAAAAERGREVQGQVEEFRRQREEGKRFPDAPERLARRAQRLLQSGAVPGEVLVAMEPGVDPVEADERIIGDANDMQSVAFLPRGVRVAATVARIWLKVNGRPQACATGFMVGPRLLLTNHHVFRDFATAQDAFAEFDAEAGLDDMPKTGVPYKTAPEVFFANDKGLDYALVALAPGLDGRHAGEVFGWNRLDPAEGKIVVGDPVNIIGHPSGRPKEIAIRSNELVVRLDDFLHYATDTEPGNSGSPVFNDQWEVVALHHRGVPKTDEQGRVLNLDGKPWTSAQGDAAVAWVANEGARISSVLRHLAAHTPAELHPVLAEIGPGIGAPAPAAAGPTTASAAAAALTPGAPAVLPQALVPQALVPQPLTPPATVVPGADDASGKGTTAASDPAAASIAGAGAVPGVVPAAASTASAGVVPGSPPAAVAVPLPRAAESAILTGVAGRPEAFGAARQLVFLHGRSQQGRHPESLRRQWTDGLNSGLARLGYATLDPADIYFPYYGDRLAAVLDAHESVSATSFDSVADDPAAAAAPESGSARELYTRLLFQAADAAGMPDESDAVHTDERFGLGGVVRVARRPLDWLARHSGVDRLVIAGAFRDVARYLDDRRVRDEVLACVRETVPSSGGIVLVAHSLGTLVAMDLLAVPADGPAVSALVTLGAPLGMDTVYDRLLTRGPHCPQRVPWWFNAWAPGDGVAIGCPLAGRWSGLTAESSVDNPRDRAHDFDEYLARPEVAGAIASRLELARR</sequence>
<dbReference type="InterPro" id="IPR043504">
    <property type="entry name" value="Peptidase_S1_PA_chymotrypsin"/>
</dbReference>
<evidence type="ECO:0000313" key="10">
    <source>
        <dbReference type="EMBL" id="MCF2529067.1"/>
    </source>
</evidence>
<evidence type="ECO:0000256" key="4">
    <source>
        <dbReference type="ARBA" id="ARBA00022801"/>
    </source>
</evidence>
<dbReference type="Gene3D" id="2.40.10.10">
    <property type="entry name" value="Trypsin-like serine proteases"/>
    <property type="match status" value="2"/>
</dbReference>
<dbReference type="GO" id="GO:0004252">
    <property type="term" value="F:serine-type endopeptidase activity"/>
    <property type="evidence" value="ECO:0007669"/>
    <property type="project" value="InterPro"/>
</dbReference>
<dbReference type="Gene3D" id="3.40.50.1820">
    <property type="entry name" value="alpha/beta hydrolase"/>
    <property type="match status" value="1"/>
</dbReference>
<dbReference type="PRINTS" id="PR01774">
    <property type="entry name" value="EXFOLTOXIN"/>
</dbReference>